<feature type="transmembrane region" description="Helical" evidence="1">
    <location>
        <begin position="83"/>
        <end position="104"/>
    </location>
</feature>
<protein>
    <recommendedName>
        <fullName evidence="2">DUF1648 domain-containing protein</fullName>
    </recommendedName>
</protein>
<dbReference type="EMBL" id="AZFJ01000044">
    <property type="protein sequence ID" value="KRL86535.1"/>
    <property type="molecule type" value="Genomic_DNA"/>
</dbReference>
<keyword evidence="1" id="KW-1133">Transmembrane helix</keyword>
<dbReference type="PATRIC" id="fig|1423783.4.peg.812"/>
<reference evidence="3 4" key="1">
    <citation type="journal article" date="2015" name="Genome Announc.">
        <title>Expanding the biotechnology potential of lactobacilli through comparative genomics of 213 strains and associated genera.</title>
        <authorList>
            <person name="Sun Z."/>
            <person name="Harris H.M."/>
            <person name="McCann A."/>
            <person name="Guo C."/>
            <person name="Argimon S."/>
            <person name="Zhang W."/>
            <person name="Yang X."/>
            <person name="Jeffery I.B."/>
            <person name="Cooney J.C."/>
            <person name="Kagawa T.F."/>
            <person name="Liu W."/>
            <person name="Song Y."/>
            <person name="Salvetti E."/>
            <person name="Wrobel A."/>
            <person name="Rasinkangas P."/>
            <person name="Parkhill J."/>
            <person name="Rea M.C."/>
            <person name="O'Sullivan O."/>
            <person name="Ritari J."/>
            <person name="Douillard F.P."/>
            <person name="Paul Ross R."/>
            <person name="Yang R."/>
            <person name="Briner A.E."/>
            <person name="Felis G.E."/>
            <person name="de Vos W.M."/>
            <person name="Barrangou R."/>
            <person name="Klaenhammer T.R."/>
            <person name="Caufield P.W."/>
            <person name="Cui Y."/>
            <person name="Zhang H."/>
            <person name="O'Toole P.W."/>
        </authorList>
    </citation>
    <scope>NUCLEOTIDE SEQUENCE [LARGE SCALE GENOMIC DNA]</scope>
    <source>
        <strain evidence="3 4">DSM 15945</strain>
    </source>
</reference>
<evidence type="ECO:0000256" key="1">
    <source>
        <dbReference type="SAM" id="Phobius"/>
    </source>
</evidence>
<proteinExistence type="predicted"/>
<organism evidence="3 4">
    <name type="scientific">Lacticaseibacillus pantheris DSM 15945 = JCM 12539 = NBRC 106106</name>
    <dbReference type="NCBI Taxonomy" id="1423783"/>
    <lineage>
        <taxon>Bacteria</taxon>
        <taxon>Bacillati</taxon>
        <taxon>Bacillota</taxon>
        <taxon>Bacilli</taxon>
        <taxon>Lactobacillales</taxon>
        <taxon>Lactobacillaceae</taxon>
        <taxon>Lacticaseibacillus</taxon>
    </lineage>
</organism>
<evidence type="ECO:0000313" key="4">
    <source>
        <dbReference type="Proteomes" id="UP000051922"/>
    </source>
</evidence>
<comment type="caution">
    <text evidence="3">The sequence shown here is derived from an EMBL/GenBank/DDBJ whole genome shotgun (WGS) entry which is preliminary data.</text>
</comment>
<evidence type="ECO:0000259" key="2">
    <source>
        <dbReference type="Pfam" id="PF07853"/>
    </source>
</evidence>
<sequence>MWIMRGLDAVLVIVGLVLLVVSHGRVVTHWNGNGVVDATGPRYMVFTIPVVLVVYGEVSLWLARRRRRVDGLEGINVMLANEWRYVGGAVVLTVVGLITMPLQVGLHLF</sequence>
<gene>
    <name evidence="3" type="ORF">FC50_GL000784</name>
</gene>
<name>A0A0R1TZJ0_9LACO</name>
<feature type="transmembrane region" description="Helical" evidence="1">
    <location>
        <begin position="43"/>
        <end position="63"/>
    </location>
</feature>
<dbReference type="Proteomes" id="UP000051922">
    <property type="component" value="Unassembled WGS sequence"/>
</dbReference>
<dbReference type="AlphaFoldDB" id="A0A0R1TZJ0"/>
<keyword evidence="4" id="KW-1185">Reference proteome</keyword>
<keyword evidence="1" id="KW-0472">Membrane</keyword>
<keyword evidence="1" id="KW-0812">Transmembrane</keyword>
<dbReference type="InterPro" id="IPR012867">
    <property type="entry name" value="DUF1648"/>
</dbReference>
<dbReference type="Pfam" id="PF07853">
    <property type="entry name" value="DUF1648"/>
    <property type="match status" value="1"/>
</dbReference>
<accession>A0A0R1TZJ0</accession>
<evidence type="ECO:0000313" key="3">
    <source>
        <dbReference type="EMBL" id="KRL86535.1"/>
    </source>
</evidence>
<feature type="domain" description="DUF1648" evidence="2">
    <location>
        <begin position="25"/>
        <end position="52"/>
    </location>
</feature>